<keyword evidence="4" id="KW-1185">Reference proteome</keyword>
<dbReference type="PANTHER" id="PTHR22916">
    <property type="entry name" value="GLYCOSYLTRANSFERASE"/>
    <property type="match status" value="1"/>
</dbReference>
<sequence length="296" mass="33953">MLEVSVITATYNRQQLLTEAYDHLRRMPLKEQVEWIIIDDGSTDQTETIVQGWIRDAELSIVYHRQQNKGRAAALNAGLERASKPIGFYLDSDDYLEQNAIEDVIRAYEENGILQNNSIAGVVFLASTKEGDLIGNEFPQSPMVSKPSLILHHFGVKGDKLHTFKTAVLKAYPFPLFENEKRVATSLVLNRMSLKYDFMYFNIRALRKDYTADGLSKNIDRVRAKSSNASRTFYAEAVDVPFMPLKARAKYMVNFVRYQMHSRGGALAFRRPTNYLLYLLLFIPGMLFYLKDVNKK</sequence>
<gene>
    <name evidence="3" type="ORF">GCM10008938_08830</name>
</gene>
<organism evidence="3 4">
    <name type="scientific">Deinococcus roseus</name>
    <dbReference type="NCBI Taxonomy" id="392414"/>
    <lineage>
        <taxon>Bacteria</taxon>
        <taxon>Thermotogati</taxon>
        <taxon>Deinococcota</taxon>
        <taxon>Deinococci</taxon>
        <taxon>Deinococcales</taxon>
        <taxon>Deinococcaceae</taxon>
        <taxon>Deinococcus</taxon>
    </lineage>
</organism>
<dbReference type="Gene3D" id="3.90.550.10">
    <property type="entry name" value="Spore Coat Polysaccharide Biosynthesis Protein SpsA, Chain A"/>
    <property type="match status" value="1"/>
</dbReference>
<keyword evidence="1" id="KW-0472">Membrane</keyword>
<feature type="domain" description="Glycosyltransferase 2-like" evidence="2">
    <location>
        <begin position="5"/>
        <end position="112"/>
    </location>
</feature>
<evidence type="ECO:0000313" key="4">
    <source>
        <dbReference type="Proteomes" id="UP000632222"/>
    </source>
</evidence>
<dbReference type="InterPro" id="IPR029044">
    <property type="entry name" value="Nucleotide-diphossugar_trans"/>
</dbReference>
<dbReference type="Pfam" id="PF00535">
    <property type="entry name" value="Glycos_transf_2"/>
    <property type="match status" value="1"/>
</dbReference>
<proteinExistence type="predicted"/>
<dbReference type="EMBL" id="BMOD01000002">
    <property type="protein sequence ID" value="GGJ24967.1"/>
    <property type="molecule type" value="Genomic_DNA"/>
</dbReference>
<dbReference type="Proteomes" id="UP000632222">
    <property type="component" value="Unassembled WGS sequence"/>
</dbReference>
<name>A0ABQ2CVN0_9DEIO</name>
<dbReference type="CDD" id="cd00761">
    <property type="entry name" value="Glyco_tranf_GTA_type"/>
    <property type="match status" value="1"/>
</dbReference>
<keyword evidence="1" id="KW-0812">Transmembrane</keyword>
<feature type="transmembrane region" description="Helical" evidence="1">
    <location>
        <begin position="275"/>
        <end position="290"/>
    </location>
</feature>
<keyword evidence="1" id="KW-1133">Transmembrane helix</keyword>
<dbReference type="RefSeq" id="WP_189000453.1">
    <property type="nucleotide sequence ID" value="NZ_BMOD01000002.1"/>
</dbReference>
<accession>A0ABQ2CVN0</accession>
<evidence type="ECO:0000256" key="1">
    <source>
        <dbReference type="SAM" id="Phobius"/>
    </source>
</evidence>
<evidence type="ECO:0000259" key="2">
    <source>
        <dbReference type="Pfam" id="PF00535"/>
    </source>
</evidence>
<evidence type="ECO:0000313" key="3">
    <source>
        <dbReference type="EMBL" id="GGJ24967.1"/>
    </source>
</evidence>
<dbReference type="InterPro" id="IPR001173">
    <property type="entry name" value="Glyco_trans_2-like"/>
</dbReference>
<reference evidence="4" key="1">
    <citation type="journal article" date="2019" name="Int. J. Syst. Evol. Microbiol.">
        <title>The Global Catalogue of Microorganisms (GCM) 10K type strain sequencing project: providing services to taxonomists for standard genome sequencing and annotation.</title>
        <authorList>
            <consortium name="The Broad Institute Genomics Platform"/>
            <consortium name="The Broad Institute Genome Sequencing Center for Infectious Disease"/>
            <person name="Wu L."/>
            <person name="Ma J."/>
        </authorList>
    </citation>
    <scope>NUCLEOTIDE SEQUENCE [LARGE SCALE GENOMIC DNA]</scope>
    <source>
        <strain evidence="4">JCM 14370</strain>
    </source>
</reference>
<protein>
    <submittedName>
        <fullName evidence="3">Beta-glycosyltransferase</fullName>
    </submittedName>
</protein>
<dbReference type="SUPFAM" id="SSF53448">
    <property type="entry name" value="Nucleotide-diphospho-sugar transferases"/>
    <property type="match status" value="1"/>
</dbReference>
<comment type="caution">
    <text evidence="3">The sequence shown here is derived from an EMBL/GenBank/DDBJ whole genome shotgun (WGS) entry which is preliminary data.</text>
</comment>